<evidence type="ECO:0000256" key="2">
    <source>
        <dbReference type="ARBA" id="ARBA00022695"/>
    </source>
</evidence>
<reference evidence="13" key="2">
    <citation type="submission" date="2022-06" db="UniProtKB">
        <authorList>
            <consortium name="EnsemblMetazoa"/>
        </authorList>
    </citation>
    <scope>IDENTIFICATION</scope>
    <source>
        <strain evidence="13">DF5081</strain>
    </source>
</reference>
<keyword evidence="2" id="KW-0548">Nucleotidyltransferase</keyword>
<sequence>MKWEKQIVLVHLAHLMNALSVHLVWKQSSAPHCRKRNSEDVKNAEKLGSRNLKLANDWKGPYRVLKTTDNSAEVQMIGDDEKLWIPWEQIRKVPKEVPEIPLVAVFLDFTFAFDNVNWTKISEVLNNLQIGRNVIRALNNSNVSAIGELNVLNKKMKFKIKRGVRQGGSSSPLLFALALQAILDELDPAPCEDDKTGIDINGESFHRLEFANYVVLFANSVKEEEDRENRIAMGCPKYGQDKYCKRCVYTSTPENGRIMTSRQDQILKFGLCAFKITVKRVFDLSCVIIRYKIMGRGQLLTVAEKASIIAFKTAGWTNRAIARHLNRSHDSINCFVLNPNPNRQKKKNGPAPKLNSRARRSVTRVVLNSMKSCNNFNQELNLGVSKAVMRPAPRLTNVHKARRLDFAQRNMSTNWEKIIFSDEKKFNLNGPDGYKSYWHDLRRDPAVFSKRNIGGGSLMVWGAFSSAGYLELVFTTCRINSTDYQDVLQNHFLPFRR</sequence>
<dbReference type="GO" id="GO:0015074">
    <property type="term" value="P:DNA integration"/>
    <property type="evidence" value="ECO:0007669"/>
    <property type="project" value="UniProtKB-KW"/>
</dbReference>
<dbReference type="InterPro" id="IPR001037">
    <property type="entry name" value="Integrase_C_retrovir"/>
</dbReference>
<dbReference type="Pfam" id="PF00078">
    <property type="entry name" value="RVT_1"/>
    <property type="match status" value="1"/>
</dbReference>
<accession>A0A8R1IQ60</accession>
<dbReference type="GO" id="GO:0003677">
    <property type="term" value="F:DNA binding"/>
    <property type="evidence" value="ECO:0007669"/>
    <property type="project" value="UniProtKB-KW"/>
</dbReference>
<keyword evidence="8" id="KW-0238">DNA-binding</keyword>
<feature type="domain" description="Integrase-type" evidence="12">
    <location>
        <begin position="31"/>
        <end position="95"/>
    </location>
</feature>
<dbReference type="Gene3D" id="2.30.30.850">
    <property type="match status" value="1"/>
</dbReference>
<dbReference type="Pfam" id="PF21517">
    <property type="entry name" value="HTH_Tnp_Tc3_2_like"/>
    <property type="match status" value="1"/>
</dbReference>
<dbReference type="InterPro" id="IPR036397">
    <property type="entry name" value="RNaseH_sf"/>
</dbReference>
<dbReference type="Proteomes" id="UP000005237">
    <property type="component" value="Unassembled WGS sequence"/>
</dbReference>
<dbReference type="AlphaFoldDB" id="A0A8R1IQ60"/>
<dbReference type="InterPro" id="IPR048703">
    <property type="entry name" value="Tnp_Tc3-like_HTH"/>
</dbReference>
<reference evidence="14" key="1">
    <citation type="submission" date="2010-08" db="EMBL/GenBank/DDBJ databases">
        <authorList>
            <consortium name="Caenorhabditis japonica Sequencing Consortium"/>
            <person name="Wilson R.K."/>
        </authorList>
    </citation>
    <scope>NUCLEOTIDE SEQUENCE [LARGE SCALE GENOMIC DNA]</scope>
    <source>
        <strain evidence="14">DF5081</strain>
    </source>
</reference>
<evidence type="ECO:0000256" key="6">
    <source>
        <dbReference type="ARBA" id="ARBA00022801"/>
    </source>
</evidence>
<keyword evidence="3" id="KW-0540">Nuclease</keyword>
<dbReference type="GO" id="GO:0046872">
    <property type="term" value="F:metal ion binding"/>
    <property type="evidence" value="ECO:0007669"/>
    <property type="project" value="UniProtKB-KW"/>
</dbReference>
<keyword evidence="11" id="KW-0732">Signal</keyword>
<keyword evidence="7" id="KW-0229">DNA integration</keyword>
<evidence type="ECO:0000256" key="9">
    <source>
        <dbReference type="PROSITE-ProRule" id="PRU00506"/>
    </source>
</evidence>
<dbReference type="GO" id="GO:0016779">
    <property type="term" value="F:nucleotidyltransferase activity"/>
    <property type="evidence" value="ECO:0007669"/>
    <property type="project" value="UniProtKB-KW"/>
</dbReference>
<keyword evidence="14" id="KW-1185">Reference proteome</keyword>
<evidence type="ECO:0000256" key="5">
    <source>
        <dbReference type="ARBA" id="ARBA00022759"/>
    </source>
</evidence>
<evidence type="ECO:0000256" key="1">
    <source>
        <dbReference type="ARBA" id="ARBA00022679"/>
    </source>
</evidence>
<feature type="region of interest" description="Disordered" evidence="10">
    <location>
        <begin position="338"/>
        <end position="357"/>
    </location>
</feature>
<dbReference type="Gene3D" id="1.10.10.10">
    <property type="entry name" value="Winged helix-like DNA-binding domain superfamily/Winged helix DNA-binding domain"/>
    <property type="match status" value="1"/>
</dbReference>
<dbReference type="GO" id="GO:0016787">
    <property type="term" value="F:hydrolase activity"/>
    <property type="evidence" value="ECO:0007669"/>
    <property type="project" value="UniProtKB-KW"/>
</dbReference>
<evidence type="ECO:0000313" key="13">
    <source>
        <dbReference type="EnsemblMetazoa" id="CJA37530b.1"/>
    </source>
</evidence>
<evidence type="ECO:0000259" key="12">
    <source>
        <dbReference type="PROSITE" id="PS51027"/>
    </source>
</evidence>
<dbReference type="PROSITE" id="PS51027">
    <property type="entry name" value="INTEGRASE_DBD"/>
    <property type="match status" value="1"/>
</dbReference>
<evidence type="ECO:0000256" key="7">
    <source>
        <dbReference type="ARBA" id="ARBA00022908"/>
    </source>
</evidence>
<feature type="DNA-binding region" description="Integrase-type" evidence="9">
    <location>
        <begin position="31"/>
        <end position="95"/>
    </location>
</feature>
<dbReference type="InterPro" id="IPR000477">
    <property type="entry name" value="RT_dom"/>
</dbReference>
<name>A0A8R1IQ60_CAEJA</name>
<evidence type="ECO:0000256" key="8">
    <source>
        <dbReference type="ARBA" id="ARBA00023125"/>
    </source>
</evidence>
<evidence type="ECO:0000256" key="3">
    <source>
        <dbReference type="ARBA" id="ARBA00022722"/>
    </source>
</evidence>
<keyword evidence="6" id="KW-0378">Hydrolase</keyword>
<dbReference type="Gene3D" id="1.10.10.60">
    <property type="entry name" value="Homeodomain-like"/>
    <property type="match status" value="1"/>
</dbReference>
<evidence type="ECO:0000256" key="11">
    <source>
        <dbReference type="SAM" id="SignalP"/>
    </source>
</evidence>
<proteinExistence type="predicted"/>
<feature type="signal peptide" evidence="11">
    <location>
        <begin position="1"/>
        <end position="18"/>
    </location>
</feature>
<keyword evidence="4" id="KW-0479">Metal-binding</keyword>
<keyword evidence="1" id="KW-0808">Transferase</keyword>
<dbReference type="EnsemblMetazoa" id="CJA37530b.1">
    <property type="protein sequence ID" value="CJA37530b.1"/>
    <property type="gene ID" value="WBGene00213377"/>
</dbReference>
<dbReference type="GO" id="GO:0004519">
    <property type="term" value="F:endonuclease activity"/>
    <property type="evidence" value="ECO:0007669"/>
    <property type="project" value="UniProtKB-KW"/>
</dbReference>
<evidence type="ECO:0000256" key="4">
    <source>
        <dbReference type="ARBA" id="ARBA00022723"/>
    </source>
</evidence>
<evidence type="ECO:0000313" key="14">
    <source>
        <dbReference type="Proteomes" id="UP000005237"/>
    </source>
</evidence>
<dbReference type="InterPro" id="IPR036388">
    <property type="entry name" value="WH-like_DNA-bd_sf"/>
</dbReference>
<dbReference type="Gene3D" id="3.30.420.10">
    <property type="entry name" value="Ribonuclease H-like superfamily/Ribonuclease H"/>
    <property type="match status" value="1"/>
</dbReference>
<keyword evidence="5" id="KW-0255">Endonuclease</keyword>
<dbReference type="PANTHER" id="PTHR19446">
    <property type="entry name" value="REVERSE TRANSCRIPTASES"/>
    <property type="match status" value="1"/>
</dbReference>
<feature type="chain" id="PRO_5035909535" evidence="11">
    <location>
        <begin position="19"/>
        <end position="497"/>
    </location>
</feature>
<organism evidence="13 14">
    <name type="scientific">Caenorhabditis japonica</name>
    <dbReference type="NCBI Taxonomy" id="281687"/>
    <lineage>
        <taxon>Eukaryota</taxon>
        <taxon>Metazoa</taxon>
        <taxon>Ecdysozoa</taxon>
        <taxon>Nematoda</taxon>
        <taxon>Chromadorea</taxon>
        <taxon>Rhabditida</taxon>
        <taxon>Rhabditina</taxon>
        <taxon>Rhabditomorpha</taxon>
        <taxon>Rhabditoidea</taxon>
        <taxon>Rhabditidae</taxon>
        <taxon>Peloderinae</taxon>
        <taxon>Caenorhabditis</taxon>
    </lineage>
</organism>
<evidence type="ECO:0000256" key="10">
    <source>
        <dbReference type="SAM" id="MobiDB-lite"/>
    </source>
</evidence>
<protein>
    <submittedName>
        <fullName evidence="13">Integrase-type domain-containing protein</fullName>
    </submittedName>
</protein>